<proteinExistence type="predicted"/>
<comment type="caution">
    <text evidence="1">The sequence shown here is derived from an EMBL/GenBank/DDBJ whole genome shotgun (WGS) entry which is preliminary data.</text>
</comment>
<accession>A0ABW2RRL8</accession>
<gene>
    <name evidence="1" type="ORF">ACFQNG_20770</name>
</gene>
<sequence length="101" mass="12047">MNYPKRCPITELPFYGVVTHPDRGEVPVYGEDQELYTIPVMNDDGEFYRYQYLPDIREWDPVPEFVNTLEEQLANLLKMARSNEVNDWWRESTDYVLGLVR</sequence>
<evidence type="ECO:0000313" key="2">
    <source>
        <dbReference type="Proteomes" id="UP001596500"/>
    </source>
</evidence>
<evidence type="ECO:0000313" key="1">
    <source>
        <dbReference type="EMBL" id="MFC7443496.1"/>
    </source>
</evidence>
<dbReference type="RefSeq" id="WP_379867827.1">
    <property type="nucleotide sequence ID" value="NZ_JBHTBW010000087.1"/>
</dbReference>
<reference evidence="2" key="1">
    <citation type="journal article" date="2019" name="Int. J. Syst. Evol. Microbiol.">
        <title>The Global Catalogue of Microorganisms (GCM) 10K type strain sequencing project: providing services to taxonomists for standard genome sequencing and annotation.</title>
        <authorList>
            <consortium name="The Broad Institute Genomics Platform"/>
            <consortium name="The Broad Institute Genome Sequencing Center for Infectious Disease"/>
            <person name="Wu L."/>
            <person name="Ma J."/>
        </authorList>
    </citation>
    <scope>NUCLEOTIDE SEQUENCE [LARGE SCALE GENOMIC DNA]</scope>
    <source>
        <strain evidence="2">CGMCC 1.12942</strain>
    </source>
</reference>
<organism evidence="1 2">
    <name type="scientific">Laceyella putida</name>
    <dbReference type="NCBI Taxonomy" id="110101"/>
    <lineage>
        <taxon>Bacteria</taxon>
        <taxon>Bacillati</taxon>
        <taxon>Bacillota</taxon>
        <taxon>Bacilli</taxon>
        <taxon>Bacillales</taxon>
        <taxon>Thermoactinomycetaceae</taxon>
        <taxon>Laceyella</taxon>
    </lineage>
</organism>
<dbReference type="Proteomes" id="UP001596500">
    <property type="component" value="Unassembled WGS sequence"/>
</dbReference>
<protein>
    <submittedName>
        <fullName evidence="1">Uncharacterized protein</fullName>
    </submittedName>
</protein>
<keyword evidence="2" id="KW-1185">Reference proteome</keyword>
<dbReference type="EMBL" id="JBHTBW010000087">
    <property type="protein sequence ID" value="MFC7443496.1"/>
    <property type="molecule type" value="Genomic_DNA"/>
</dbReference>
<name>A0ABW2RRL8_9BACL</name>